<feature type="active site" evidence="10">
    <location>
        <position position="221"/>
    </location>
</feature>
<comment type="pathway">
    <text evidence="2 11">Glycan metabolism; pectin degradation; 2-dehydro-3-deoxy-D-gluconate from pectin: step 1/5.</text>
</comment>
<dbReference type="PROSITE" id="PS00503">
    <property type="entry name" value="PECTINESTERASE_2"/>
    <property type="match status" value="1"/>
</dbReference>
<comment type="catalytic activity">
    <reaction evidence="9 11">
        <text>[(1-&gt;4)-alpha-D-galacturonosyl methyl ester](n) + n H2O = [(1-&gt;4)-alpha-D-galacturonosyl](n) + n methanol + n H(+)</text>
        <dbReference type="Rhea" id="RHEA:22380"/>
        <dbReference type="Rhea" id="RHEA-COMP:14570"/>
        <dbReference type="Rhea" id="RHEA-COMP:14573"/>
        <dbReference type="ChEBI" id="CHEBI:15377"/>
        <dbReference type="ChEBI" id="CHEBI:15378"/>
        <dbReference type="ChEBI" id="CHEBI:17790"/>
        <dbReference type="ChEBI" id="CHEBI:140522"/>
        <dbReference type="ChEBI" id="CHEBI:140523"/>
        <dbReference type="EC" id="3.1.1.11"/>
    </reaction>
</comment>
<keyword evidence="7 11" id="KW-0378">Hydrolase</keyword>
<comment type="function">
    <text evidence="11">Involved in maceration and soft-rotting of plant tissue.</text>
</comment>
<comment type="subcellular location">
    <subcellularLocation>
        <location evidence="1 11">Secreted</location>
    </subcellularLocation>
</comment>
<evidence type="ECO:0000256" key="6">
    <source>
        <dbReference type="ARBA" id="ARBA00022729"/>
    </source>
</evidence>
<reference evidence="13 14" key="1">
    <citation type="submission" date="2020-03" db="EMBL/GenBank/DDBJ databases">
        <title>Draft Genome Sequence of Cudoniella acicularis.</title>
        <authorList>
            <person name="Buettner E."/>
            <person name="Kellner H."/>
        </authorList>
    </citation>
    <scope>NUCLEOTIDE SEQUENCE [LARGE SCALE GENOMIC DNA]</scope>
    <source>
        <strain evidence="13 14">DSM 108380</strain>
    </source>
</reference>
<name>A0A8H4W335_9HELO</name>
<organism evidence="13 14">
    <name type="scientific">Cudoniella acicularis</name>
    <dbReference type="NCBI Taxonomy" id="354080"/>
    <lineage>
        <taxon>Eukaryota</taxon>
        <taxon>Fungi</taxon>
        <taxon>Dikarya</taxon>
        <taxon>Ascomycota</taxon>
        <taxon>Pezizomycotina</taxon>
        <taxon>Leotiomycetes</taxon>
        <taxon>Helotiales</taxon>
        <taxon>Tricladiaceae</taxon>
        <taxon>Cudoniella</taxon>
    </lineage>
</organism>
<dbReference type="GO" id="GO:0045490">
    <property type="term" value="P:pectin catabolic process"/>
    <property type="evidence" value="ECO:0007669"/>
    <property type="project" value="UniProtKB-UniRule"/>
</dbReference>
<comment type="similarity">
    <text evidence="3">Belongs to the pectinesterase family.</text>
</comment>
<evidence type="ECO:0000256" key="2">
    <source>
        <dbReference type="ARBA" id="ARBA00005184"/>
    </source>
</evidence>
<dbReference type="GO" id="GO:0005576">
    <property type="term" value="C:extracellular region"/>
    <property type="evidence" value="ECO:0007669"/>
    <property type="project" value="UniProtKB-SubCell"/>
</dbReference>
<evidence type="ECO:0000256" key="5">
    <source>
        <dbReference type="ARBA" id="ARBA00022525"/>
    </source>
</evidence>
<keyword evidence="8 11" id="KW-0063">Aspartyl esterase</keyword>
<keyword evidence="6" id="KW-0732">Signal</keyword>
<dbReference type="InterPro" id="IPR000070">
    <property type="entry name" value="Pectinesterase_cat"/>
</dbReference>
<keyword evidence="5 11" id="KW-0964">Secreted</keyword>
<evidence type="ECO:0000256" key="7">
    <source>
        <dbReference type="ARBA" id="ARBA00022801"/>
    </source>
</evidence>
<evidence type="ECO:0000313" key="14">
    <source>
        <dbReference type="Proteomes" id="UP000566819"/>
    </source>
</evidence>
<comment type="caution">
    <text evidence="13">The sequence shown here is derived from an EMBL/GenBank/DDBJ whole genome shotgun (WGS) entry which is preliminary data.</text>
</comment>
<dbReference type="FunFam" id="2.160.20.10:FF:000014">
    <property type="entry name" value="Pectinesterase"/>
    <property type="match status" value="1"/>
</dbReference>
<keyword evidence="14" id="KW-1185">Reference proteome</keyword>
<dbReference type="Pfam" id="PF01095">
    <property type="entry name" value="Pectinesterase"/>
    <property type="match status" value="1"/>
</dbReference>
<evidence type="ECO:0000256" key="11">
    <source>
        <dbReference type="RuleBase" id="RU000589"/>
    </source>
</evidence>
<evidence type="ECO:0000256" key="3">
    <source>
        <dbReference type="ARBA" id="ARBA00008891"/>
    </source>
</evidence>
<gene>
    <name evidence="13" type="ORF">G7Y89_g6194</name>
</gene>
<evidence type="ECO:0000256" key="10">
    <source>
        <dbReference type="PROSITE-ProRule" id="PRU10040"/>
    </source>
</evidence>
<dbReference type="Gene3D" id="2.160.20.10">
    <property type="entry name" value="Single-stranded right-handed beta-helix, Pectin lyase-like"/>
    <property type="match status" value="1"/>
</dbReference>
<sequence length="367" mass="38861">MYTSPEFVRRRASNSKSLPSLLFDLKLSVQHLPFTLEPFFIMHYLLSLSSFVSAVLAASRTSAPSGAITVGSGGTYSTIQAAINSLSTTSTTAQSLFILAGTYTEQVIIPSRAAALTIYGYTTDTTAYYENVVNIEHSSSLLSGAASDEATGTVQNLAANTKFYNINIKNTYGQGSQAIALAAYNTEQGYYGVGLYGYQDTLLAQTGNQVYGACYIEGAVDFIFGQHARVWIDSSDIRVSGVGAITANGRASSTDVSYYVINKSSVAGTSGTAAGTGTNYLGRPWSEYARVCFQNTVLSDIINGAGWEVWSTTTSNTEDVTFQEYGNTGAGASGTRASFSTALSSAITISTILGSTYTSWVDTSYLA</sequence>
<dbReference type="OrthoDB" id="2019149at2759"/>
<evidence type="ECO:0000256" key="8">
    <source>
        <dbReference type="ARBA" id="ARBA00023085"/>
    </source>
</evidence>
<dbReference type="EC" id="3.1.1.11" evidence="4 11"/>
<evidence type="ECO:0000259" key="12">
    <source>
        <dbReference type="Pfam" id="PF01095"/>
    </source>
</evidence>
<evidence type="ECO:0000256" key="4">
    <source>
        <dbReference type="ARBA" id="ARBA00013229"/>
    </source>
</evidence>
<feature type="domain" description="Pectinesterase catalytic" evidence="12">
    <location>
        <begin position="73"/>
        <end position="335"/>
    </location>
</feature>
<dbReference type="InterPro" id="IPR011050">
    <property type="entry name" value="Pectin_lyase_fold/virulence"/>
</dbReference>
<dbReference type="InterPro" id="IPR012334">
    <property type="entry name" value="Pectin_lyas_fold"/>
</dbReference>
<dbReference type="GO" id="GO:0030599">
    <property type="term" value="F:pectinesterase activity"/>
    <property type="evidence" value="ECO:0007669"/>
    <property type="project" value="UniProtKB-UniRule"/>
</dbReference>
<evidence type="ECO:0000256" key="9">
    <source>
        <dbReference type="ARBA" id="ARBA00047928"/>
    </source>
</evidence>
<dbReference type="UniPathway" id="UPA00545">
    <property type="reaction ID" value="UER00823"/>
</dbReference>
<dbReference type="AlphaFoldDB" id="A0A8H4W335"/>
<dbReference type="Proteomes" id="UP000566819">
    <property type="component" value="Unassembled WGS sequence"/>
</dbReference>
<dbReference type="EMBL" id="JAAMPI010000396">
    <property type="protein sequence ID" value="KAF4631932.1"/>
    <property type="molecule type" value="Genomic_DNA"/>
</dbReference>
<dbReference type="SUPFAM" id="SSF51126">
    <property type="entry name" value="Pectin lyase-like"/>
    <property type="match status" value="1"/>
</dbReference>
<dbReference type="InterPro" id="IPR033131">
    <property type="entry name" value="Pectinesterase_Asp_AS"/>
</dbReference>
<dbReference type="PANTHER" id="PTHR31321">
    <property type="entry name" value="ACYL-COA THIOESTER HYDROLASE YBHC-RELATED"/>
    <property type="match status" value="1"/>
</dbReference>
<dbReference type="PANTHER" id="PTHR31321:SF127">
    <property type="entry name" value="PECTINESTERASE"/>
    <property type="match status" value="1"/>
</dbReference>
<dbReference type="GO" id="GO:0042545">
    <property type="term" value="P:cell wall modification"/>
    <property type="evidence" value="ECO:0007669"/>
    <property type="project" value="UniProtKB-UniRule"/>
</dbReference>
<keyword evidence="11" id="KW-0961">Cell wall biogenesis/degradation</keyword>
<proteinExistence type="inferred from homology"/>
<evidence type="ECO:0000313" key="13">
    <source>
        <dbReference type="EMBL" id="KAF4631932.1"/>
    </source>
</evidence>
<protein>
    <recommendedName>
        <fullName evidence="4 11">Pectinesterase</fullName>
        <ecNumber evidence="4 11">3.1.1.11</ecNumber>
    </recommendedName>
</protein>
<evidence type="ECO:0000256" key="1">
    <source>
        <dbReference type="ARBA" id="ARBA00004613"/>
    </source>
</evidence>
<accession>A0A8H4W335</accession>